<accession>A0A1I3FM79</accession>
<protein>
    <recommendedName>
        <fullName evidence="4">Lipoprotein LprG</fullName>
    </recommendedName>
</protein>
<feature type="chain" id="PRO_5038619409" description="Lipoprotein LprG" evidence="1">
    <location>
        <begin position="19"/>
        <end position="249"/>
    </location>
</feature>
<name>A0A1I3FM79_9ACTN</name>
<gene>
    <name evidence="2" type="ORF">SAMN05216275_101252</name>
</gene>
<evidence type="ECO:0000256" key="1">
    <source>
        <dbReference type="SAM" id="SignalP"/>
    </source>
</evidence>
<sequence length="249" mass="25976">MKRWIILASGALILPATAVPADARTAPADPVATLKTQFVAQRGVRIVESGKTASGGSPLSAQKRGGVVQFGVSGVAGYDILTKSALAGETARPLRTLAVGGSVHTSGGVIGEGLPDGRRWMRAPGGIRDLSPFLTPVLVLEPATLKTLLSTSTAKKPGATLHGGKVTFGALYRASPSYRARLHKRPSAKVAAMTVTWRLWLGRDGLPSRLVTSWAEPPLAMKVTRVSDVRFASWGTPVNLTAPVEEAAG</sequence>
<feature type="signal peptide" evidence="1">
    <location>
        <begin position="1"/>
        <end position="18"/>
    </location>
</feature>
<proteinExistence type="predicted"/>
<dbReference type="Proteomes" id="UP000199111">
    <property type="component" value="Unassembled WGS sequence"/>
</dbReference>
<organism evidence="2 3">
    <name type="scientific">Streptosporangium canum</name>
    <dbReference type="NCBI Taxonomy" id="324952"/>
    <lineage>
        <taxon>Bacteria</taxon>
        <taxon>Bacillati</taxon>
        <taxon>Actinomycetota</taxon>
        <taxon>Actinomycetes</taxon>
        <taxon>Streptosporangiales</taxon>
        <taxon>Streptosporangiaceae</taxon>
        <taxon>Streptosporangium</taxon>
    </lineage>
</organism>
<dbReference type="AlphaFoldDB" id="A0A1I3FM79"/>
<dbReference type="EMBL" id="FOQY01000001">
    <property type="protein sequence ID" value="SFI12365.1"/>
    <property type="molecule type" value="Genomic_DNA"/>
</dbReference>
<evidence type="ECO:0008006" key="4">
    <source>
        <dbReference type="Google" id="ProtNLM"/>
    </source>
</evidence>
<reference evidence="3" key="1">
    <citation type="submission" date="2016-10" db="EMBL/GenBank/DDBJ databases">
        <authorList>
            <person name="Varghese N."/>
            <person name="Submissions S."/>
        </authorList>
    </citation>
    <scope>NUCLEOTIDE SEQUENCE [LARGE SCALE GENOMIC DNA]</scope>
    <source>
        <strain evidence="3">CGMCC 4.2126</strain>
    </source>
</reference>
<evidence type="ECO:0000313" key="3">
    <source>
        <dbReference type="Proteomes" id="UP000199111"/>
    </source>
</evidence>
<keyword evidence="3" id="KW-1185">Reference proteome</keyword>
<dbReference type="RefSeq" id="WP_093885192.1">
    <property type="nucleotide sequence ID" value="NZ_FOQY01000001.1"/>
</dbReference>
<dbReference type="GeneID" id="96296137"/>
<keyword evidence="1" id="KW-0732">Signal</keyword>
<evidence type="ECO:0000313" key="2">
    <source>
        <dbReference type="EMBL" id="SFI12365.1"/>
    </source>
</evidence>